<proteinExistence type="predicted"/>
<reference evidence="1 2" key="1">
    <citation type="submission" date="2016-03" db="EMBL/GenBank/DDBJ databases">
        <authorList>
            <person name="Heylen K."/>
            <person name="De Vos P."/>
            <person name="Vekeman B."/>
        </authorList>
    </citation>
    <scope>NUCLEOTIDE SEQUENCE [LARGE SCALE GENOMIC DNA]</scope>
    <source>
        <strain evidence="1 2">R-49807</strain>
    </source>
</reference>
<comment type="caution">
    <text evidence="1">The sequence shown here is derived from an EMBL/GenBank/DDBJ whole genome shotgun (WGS) entry which is preliminary data.</text>
</comment>
<dbReference type="RefSeq" id="WP_064026811.1">
    <property type="nucleotide sequence ID" value="NZ_CP023669.1"/>
</dbReference>
<evidence type="ECO:0000313" key="2">
    <source>
        <dbReference type="Proteomes" id="UP000077734"/>
    </source>
</evidence>
<protein>
    <submittedName>
        <fullName evidence="1">Uncharacterized protein</fullName>
    </submittedName>
</protein>
<name>A0AA91I5M0_9GAMM</name>
<accession>A0AA91I5M0</accession>
<sequence length="90" mass="10425">MIFTSLKWVAREVAQAMPVIFYRQAYDFYKLYNPTQASLSDISHADVCKSTNRRAELSKFRKKWPLVIENRQGGHGGFALKTLLFLSVRL</sequence>
<gene>
    <name evidence="1" type="ORF">A1356_11050</name>
</gene>
<evidence type="ECO:0000313" key="1">
    <source>
        <dbReference type="EMBL" id="OAI26932.1"/>
    </source>
</evidence>
<dbReference type="Proteomes" id="UP000077734">
    <property type="component" value="Unassembled WGS sequence"/>
</dbReference>
<dbReference type="AlphaFoldDB" id="A0AA91I5M0"/>
<dbReference type="EMBL" id="LUUL01000068">
    <property type="protein sequence ID" value="OAI26932.1"/>
    <property type="molecule type" value="Genomic_DNA"/>
</dbReference>
<keyword evidence="2" id="KW-1185">Reference proteome</keyword>
<organism evidence="1 2">
    <name type="scientific">Methylomonas koyamae</name>
    <dbReference type="NCBI Taxonomy" id="702114"/>
    <lineage>
        <taxon>Bacteria</taxon>
        <taxon>Pseudomonadati</taxon>
        <taxon>Pseudomonadota</taxon>
        <taxon>Gammaproteobacteria</taxon>
        <taxon>Methylococcales</taxon>
        <taxon>Methylococcaceae</taxon>
        <taxon>Methylomonas</taxon>
    </lineage>
</organism>